<keyword evidence="2" id="KW-0560">Oxidoreductase</keyword>
<feature type="domain" description="NAD(P)-binding" evidence="1">
    <location>
        <begin position="6"/>
        <end position="181"/>
    </location>
</feature>
<dbReference type="Pfam" id="PF13460">
    <property type="entry name" value="NAD_binding_10"/>
    <property type="match status" value="1"/>
</dbReference>
<dbReference type="PANTHER" id="PTHR47129">
    <property type="entry name" value="QUINONE OXIDOREDUCTASE 2"/>
    <property type="match status" value="1"/>
</dbReference>
<keyword evidence="3" id="KW-1185">Reference proteome</keyword>
<dbReference type="InterPro" id="IPR052718">
    <property type="entry name" value="NmrA-type_oxidoreductase"/>
</dbReference>
<proteinExistence type="predicted"/>
<dbReference type="Gene3D" id="3.40.50.720">
    <property type="entry name" value="NAD(P)-binding Rossmann-like Domain"/>
    <property type="match status" value="1"/>
</dbReference>
<dbReference type="SUPFAM" id="SSF51735">
    <property type="entry name" value="NAD(P)-binding Rossmann-fold domains"/>
    <property type="match status" value="1"/>
</dbReference>
<protein>
    <submittedName>
        <fullName evidence="2">SDR family oxidoreductase</fullName>
        <ecNumber evidence="2">1.6.5.2</ecNumber>
    </submittedName>
</protein>
<reference evidence="2 3" key="1">
    <citation type="submission" date="2024-02" db="EMBL/GenBank/DDBJ databases">
        <title>Roseibium algae sp. nov., isolated from marine alga (Grateloupia sp.), showing potential in myo-inositol conversion.</title>
        <authorList>
            <person name="Wang Y."/>
        </authorList>
    </citation>
    <scope>NUCLEOTIDE SEQUENCE [LARGE SCALE GENOMIC DNA]</scope>
    <source>
        <strain evidence="2 3">H3510</strain>
    </source>
</reference>
<dbReference type="PANTHER" id="PTHR47129:SF1">
    <property type="entry name" value="NMRA-LIKE DOMAIN-CONTAINING PROTEIN"/>
    <property type="match status" value="1"/>
</dbReference>
<dbReference type="CDD" id="cd05269">
    <property type="entry name" value="TMR_SDR_a"/>
    <property type="match status" value="1"/>
</dbReference>
<accession>A0ABU8TIE6</accession>
<sequence length="282" mass="29121">MIAVTGANGQLGRLVLQALADKGATDIRALVRSPDKAQDLASATVSVVEADYNRPDTLAAALKGVDRLLFISGSEIGQRIPQHTAVIEAAKAAGVKLIAYTSILNADTSTMILAQEHKATEALLKTSGVAHVLLRNGWYLENYAGSLGAGLQFGAIAGASGDGKIAAASRQNYADAAAAVLLSDDNSTRTYELAGNDAFTIAELAAALSSATGKDIPFNNMPQDAYAGVLEQAGLPKPFAEMIADCDVAAGKGALFSTSKDLEKLIGHPTLPYGDFVRAFAA</sequence>
<dbReference type="InterPro" id="IPR036291">
    <property type="entry name" value="NAD(P)-bd_dom_sf"/>
</dbReference>
<dbReference type="RefSeq" id="WP_340273601.1">
    <property type="nucleotide sequence ID" value="NZ_JBAKIA010000004.1"/>
</dbReference>
<evidence type="ECO:0000313" key="3">
    <source>
        <dbReference type="Proteomes" id="UP001385499"/>
    </source>
</evidence>
<evidence type="ECO:0000313" key="2">
    <source>
        <dbReference type="EMBL" id="MEJ8473906.1"/>
    </source>
</evidence>
<dbReference type="EC" id="1.6.5.2" evidence="2"/>
<dbReference type="Proteomes" id="UP001385499">
    <property type="component" value="Unassembled WGS sequence"/>
</dbReference>
<evidence type="ECO:0000259" key="1">
    <source>
        <dbReference type="Pfam" id="PF13460"/>
    </source>
</evidence>
<name>A0ABU8TIE6_9HYPH</name>
<dbReference type="Gene3D" id="3.90.25.10">
    <property type="entry name" value="UDP-galactose 4-epimerase, domain 1"/>
    <property type="match status" value="1"/>
</dbReference>
<dbReference type="GO" id="GO:0003955">
    <property type="term" value="F:NAD(P)H dehydrogenase (quinone) activity"/>
    <property type="evidence" value="ECO:0007669"/>
    <property type="project" value="UniProtKB-EC"/>
</dbReference>
<comment type="caution">
    <text evidence="2">The sequence shown here is derived from an EMBL/GenBank/DDBJ whole genome shotgun (WGS) entry which is preliminary data.</text>
</comment>
<gene>
    <name evidence="2" type="ORF">V6575_07390</name>
</gene>
<dbReference type="EMBL" id="JBAKIA010000004">
    <property type="protein sequence ID" value="MEJ8473906.1"/>
    <property type="molecule type" value="Genomic_DNA"/>
</dbReference>
<organism evidence="2 3">
    <name type="scientific">Roseibium algae</name>
    <dbReference type="NCBI Taxonomy" id="3123038"/>
    <lineage>
        <taxon>Bacteria</taxon>
        <taxon>Pseudomonadati</taxon>
        <taxon>Pseudomonadota</taxon>
        <taxon>Alphaproteobacteria</taxon>
        <taxon>Hyphomicrobiales</taxon>
        <taxon>Stappiaceae</taxon>
        <taxon>Roseibium</taxon>
    </lineage>
</organism>
<dbReference type="InterPro" id="IPR016040">
    <property type="entry name" value="NAD(P)-bd_dom"/>
</dbReference>